<dbReference type="EMBL" id="JBDIZK010000010">
    <property type="protein sequence ID" value="MEN3748845.1"/>
    <property type="molecule type" value="Genomic_DNA"/>
</dbReference>
<evidence type="ECO:0000256" key="1">
    <source>
        <dbReference type="SAM" id="SignalP"/>
    </source>
</evidence>
<evidence type="ECO:0000313" key="2">
    <source>
        <dbReference type="EMBL" id="MEN3748845.1"/>
    </source>
</evidence>
<comment type="caution">
    <text evidence="2">The sequence shown here is derived from an EMBL/GenBank/DDBJ whole genome shotgun (WGS) entry which is preliminary data.</text>
</comment>
<evidence type="ECO:0000313" key="3">
    <source>
        <dbReference type="Proteomes" id="UP001427805"/>
    </source>
</evidence>
<gene>
    <name evidence="2" type="ORF">TPR58_16845</name>
</gene>
<dbReference type="Proteomes" id="UP001427805">
    <property type="component" value="Unassembled WGS sequence"/>
</dbReference>
<dbReference type="RefSeq" id="WP_346247883.1">
    <property type="nucleotide sequence ID" value="NZ_JBDIZK010000010.1"/>
</dbReference>
<feature type="signal peptide" evidence="1">
    <location>
        <begin position="1"/>
        <end position="22"/>
    </location>
</feature>
<protein>
    <recommendedName>
        <fullName evidence="4">Lipoprotein</fullName>
    </recommendedName>
</protein>
<reference evidence="2 3" key="1">
    <citation type="submission" date="2024-05" db="EMBL/GenBank/DDBJ databases">
        <title>Sphingomonas sp. HF-S3 16S ribosomal RNA gene Genome sequencing and assembly.</title>
        <authorList>
            <person name="Lee H."/>
        </authorList>
    </citation>
    <scope>NUCLEOTIDE SEQUENCE [LARGE SCALE GENOMIC DNA]</scope>
    <source>
        <strain evidence="2 3">HF-S3</strain>
    </source>
</reference>
<keyword evidence="3" id="KW-1185">Reference proteome</keyword>
<sequence>MTIGTTIRFGIIASVLATSALAGCTGSNAAAPANEASTPDPQARTVARDHAKGRTMSASKRCGSTRIERSACMIELILDDIRANYGAIGGGGITSIKAGVGMSYTIALPQEGRTDLFTYEFELRGDEIAIKSKKESTQSY</sequence>
<accession>A0ABV0BCA0</accession>
<organism evidence="2 3">
    <name type="scientific">Sphingomonas rustica</name>
    <dbReference type="NCBI Taxonomy" id="3103142"/>
    <lineage>
        <taxon>Bacteria</taxon>
        <taxon>Pseudomonadati</taxon>
        <taxon>Pseudomonadota</taxon>
        <taxon>Alphaproteobacteria</taxon>
        <taxon>Sphingomonadales</taxon>
        <taxon>Sphingomonadaceae</taxon>
        <taxon>Sphingomonas</taxon>
    </lineage>
</organism>
<keyword evidence="1" id="KW-0732">Signal</keyword>
<name>A0ABV0BCA0_9SPHN</name>
<evidence type="ECO:0008006" key="4">
    <source>
        <dbReference type="Google" id="ProtNLM"/>
    </source>
</evidence>
<feature type="chain" id="PRO_5046081714" description="Lipoprotein" evidence="1">
    <location>
        <begin position="23"/>
        <end position="140"/>
    </location>
</feature>
<proteinExistence type="predicted"/>